<evidence type="ECO:0000313" key="1">
    <source>
        <dbReference type="EMBL" id="KAF3111902.1"/>
    </source>
</evidence>
<reference evidence="1 2" key="1">
    <citation type="submission" date="2019-06" db="EMBL/GenBank/DDBJ databases">
        <authorList>
            <person name="Palmer J.M."/>
        </authorList>
    </citation>
    <scope>NUCLEOTIDE SEQUENCE [LARGE SCALE GENOMIC DNA]</scope>
    <source>
        <strain evidence="1 2">TWF102</strain>
    </source>
</reference>
<organism evidence="1 2">
    <name type="scientific">Orbilia oligospora</name>
    <name type="common">Nematode-trapping fungus</name>
    <name type="synonym">Arthrobotrys oligospora</name>
    <dbReference type="NCBI Taxonomy" id="2813651"/>
    <lineage>
        <taxon>Eukaryota</taxon>
        <taxon>Fungi</taxon>
        <taxon>Dikarya</taxon>
        <taxon>Ascomycota</taxon>
        <taxon>Pezizomycotina</taxon>
        <taxon>Orbiliomycetes</taxon>
        <taxon>Orbiliales</taxon>
        <taxon>Orbiliaceae</taxon>
        <taxon>Orbilia</taxon>
    </lineage>
</organism>
<accession>A0A7C8JIU0</accession>
<dbReference type="AlphaFoldDB" id="A0A7C8JIU0"/>
<gene>
    <name evidence="1" type="ORF">TWF102_005663</name>
</gene>
<evidence type="ECO:0000313" key="2">
    <source>
        <dbReference type="Proteomes" id="UP000475325"/>
    </source>
</evidence>
<comment type="caution">
    <text evidence="1">The sequence shown here is derived from an EMBL/GenBank/DDBJ whole genome shotgun (WGS) entry which is preliminary data.</text>
</comment>
<name>A0A7C8JIU0_ORBOL</name>
<protein>
    <submittedName>
        <fullName evidence="1">Uncharacterized protein</fullName>
    </submittedName>
</protein>
<sequence length="163" mass="18607">MVLFCSAHAQLDDSFDEEYEVANYNLAQSAELEAARVHNATVQQHQYYEQQQQQQPQMSMQAPIQQVQMQQNYPLQPQSYSYGYTAHKQMLPLTNSHHSSSDAMQIDNLVSANMNINMNMNMNMNNGFQPSNNSRKLKRSCEFECDSPATDASGSKRVKQIAF</sequence>
<dbReference type="Proteomes" id="UP000475325">
    <property type="component" value="Unassembled WGS sequence"/>
</dbReference>
<dbReference type="EMBL" id="WIQW01000003">
    <property type="protein sequence ID" value="KAF3111902.1"/>
    <property type="molecule type" value="Genomic_DNA"/>
</dbReference>
<proteinExistence type="predicted"/>